<evidence type="ECO:0000259" key="1">
    <source>
        <dbReference type="Pfam" id="PF00148"/>
    </source>
</evidence>
<protein>
    <submittedName>
        <fullName evidence="2">Nitrogenase</fullName>
    </submittedName>
</protein>
<dbReference type="InterPro" id="IPR000510">
    <property type="entry name" value="Nase/OxRdtase_comp1"/>
</dbReference>
<dbReference type="Gene3D" id="1.20.89.10">
    <property type="entry name" value="Nitrogenase Molybdenum-iron Protein, subunit B, domain 4"/>
    <property type="match status" value="1"/>
</dbReference>
<dbReference type="PANTHER" id="PTHR33712:SF7">
    <property type="entry name" value="LIGHT-INDEPENDENT PROTOCHLOROPHYLLIDE REDUCTASE SUBUNIT B"/>
    <property type="match status" value="1"/>
</dbReference>
<dbReference type="Gene3D" id="3.40.50.1980">
    <property type="entry name" value="Nitrogenase molybdenum iron protein domain"/>
    <property type="match status" value="3"/>
</dbReference>
<dbReference type="PANTHER" id="PTHR33712">
    <property type="entry name" value="LIGHT-INDEPENDENT PROTOCHLOROPHYLLIDE REDUCTASE SUBUNIT B"/>
    <property type="match status" value="1"/>
</dbReference>
<dbReference type="Proteomes" id="UP000298602">
    <property type="component" value="Chromosome"/>
</dbReference>
<gene>
    <name evidence="2" type="ORF">FDQ92_12235</name>
</gene>
<dbReference type="GO" id="GO:0016491">
    <property type="term" value="F:oxidoreductase activity"/>
    <property type="evidence" value="ECO:0007669"/>
    <property type="project" value="InterPro"/>
</dbReference>
<keyword evidence="3" id="KW-1185">Reference proteome</keyword>
<proteinExistence type="predicted"/>
<feature type="domain" description="Nitrogenase/oxidoreductase component 1" evidence="1">
    <location>
        <begin position="66"/>
        <end position="490"/>
    </location>
</feature>
<dbReference type="Pfam" id="PF00148">
    <property type="entry name" value="Oxidored_nitro"/>
    <property type="match status" value="1"/>
</dbReference>
<dbReference type="InterPro" id="IPR050152">
    <property type="entry name" value="ChlB/BchB/BchZ"/>
</dbReference>
<accession>A0A4P8L573</accession>
<dbReference type="CDD" id="cd01965">
    <property type="entry name" value="Nitrogenase_MoFe_beta_like"/>
    <property type="match status" value="1"/>
</dbReference>
<evidence type="ECO:0000313" key="3">
    <source>
        <dbReference type="Proteomes" id="UP000298602"/>
    </source>
</evidence>
<sequence length="502" mass="56042">MTTSLKLNGRLTIEELNALPEIPIEGITYDQMYIEKEPICPEYQAPDQDIIPSSNRSFVMDPGRICMPFGALWAGVGVHKCIPFVQGAQGCTTYPRYTFSRIFREPVSIATASFHEETAVFGGRKNFIEGLRNLIIRYHPEVIAIVTVCSSEIIGDDMEGFLEEARDSLEEEFGPDIFDEVKFIIIHTPSFVGSHVEGYNRASAAFLKTLAKRSSPNNKVNIIPGMITPGDIREIKHILKLMDIEGTILFDISGTLDCPLRLPQSMPYYPKGGTRVEEIVDMGSSLATFALCHDAGEAGATYLEKRFKVPAIIGPMPLGIRYTDSFIKNLSEITGKPITDEIKDERGILIDAMADTFHYTMGVRVAIYGDPDIAAAASRFSCELGMVPVIVGSGTESKQFVKDVWETVHEYDFEPVILNGSDMFEWEEYIKKNKIDLILSNSKAANISKEANAPLVRIGFPIYDRVGYQRRAYVGYRGGEYLLDLIVNTLLDSKFPDDRIHQ</sequence>
<evidence type="ECO:0000313" key="2">
    <source>
        <dbReference type="EMBL" id="QCQ22873.1"/>
    </source>
</evidence>
<reference evidence="2 3" key="2">
    <citation type="submission" date="2019-05" db="EMBL/GenBank/DDBJ databases">
        <authorList>
            <person name="Suflita J.M."/>
            <person name="Marks C.R."/>
        </authorList>
    </citation>
    <scope>NUCLEOTIDE SEQUENCE [LARGE SCALE GENOMIC DNA]</scope>
    <source>
        <strain evidence="2 3">ALDC</strain>
    </source>
</reference>
<dbReference type="SUPFAM" id="SSF53807">
    <property type="entry name" value="Helical backbone' metal receptor"/>
    <property type="match status" value="1"/>
</dbReference>
<dbReference type="EMBL" id="CP040098">
    <property type="protein sequence ID" value="QCQ22873.1"/>
    <property type="molecule type" value="Genomic_DNA"/>
</dbReference>
<dbReference type="KEGG" id="dax:FDQ92_12235"/>
<reference evidence="2 3" key="1">
    <citation type="submission" date="2019-05" db="EMBL/GenBank/DDBJ databases">
        <title>The Complete Genome Sequence of the n-alkane-degrading Desulfoglaeba alkanexedens ALDC reveals multiple alkylsuccinate synthase gene clusters.</title>
        <authorList>
            <person name="Callaghan A.V."/>
            <person name="Davidova I.A."/>
            <person name="Duncan K.E."/>
            <person name="Morris B."/>
            <person name="McInerney M.J."/>
        </authorList>
    </citation>
    <scope>NUCLEOTIDE SEQUENCE [LARGE SCALE GENOMIC DNA]</scope>
    <source>
        <strain evidence="2 3">ALDC</strain>
    </source>
</reference>
<organism evidence="2 3">
    <name type="scientific">Desulfoglaeba alkanexedens ALDC</name>
    <dbReference type="NCBI Taxonomy" id="980445"/>
    <lineage>
        <taxon>Bacteria</taxon>
        <taxon>Pseudomonadati</taxon>
        <taxon>Thermodesulfobacteriota</taxon>
        <taxon>Syntrophobacteria</taxon>
        <taxon>Syntrophobacterales</taxon>
        <taxon>Syntrophobacteraceae</taxon>
        <taxon>Desulfoglaeba</taxon>
    </lineage>
</organism>
<dbReference type="AlphaFoldDB" id="A0A4P8L573"/>
<name>A0A4P8L573_9BACT</name>
<dbReference type="RefSeq" id="WP_137425156.1">
    <property type="nucleotide sequence ID" value="NZ_CP040098.1"/>
</dbReference>
<dbReference type="OrthoDB" id="9800746at2"/>